<evidence type="ECO:0000313" key="2">
    <source>
        <dbReference type="Proteomes" id="UP000587462"/>
    </source>
</evidence>
<proteinExistence type="predicted"/>
<dbReference type="AlphaFoldDB" id="A0A7Y7E5Y3"/>
<gene>
    <name evidence="1" type="ORF">HG542_06505</name>
</gene>
<comment type="caution">
    <text evidence="1">The sequence shown here is derived from an EMBL/GenBank/DDBJ whole genome shotgun (WGS) entry which is preliminary data.</text>
</comment>
<evidence type="ECO:0000313" key="1">
    <source>
        <dbReference type="EMBL" id="NVK77310.1"/>
    </source>
</evidence>
<keyword evidence="2" id="KW-1185">Reference proteome</keyword>
<dbReference type="EMBL" id="JABBXF010000010">
    <property type="protein sequence ID" value="NVK77310.1"/>
    <property type="molecule type" value="Genomic_DNA"/>
</dbReference>
<organism evidence="1 2">
    <name type="scientific">Streptomyces morookaense</name>
    <name type="common">Streptoverticillium morookaense</name>
    <dbReference type="NCBI Taxonomy" id="1970"/>
    <lineage>
        <taxon>Bacteria</taxon>
        <taxon>Bacillati</taxon>
        <taxon>Actinomycetota</taxon>
        <taxon>Actinomycetes</taxon>
        <taxon>Kitasatosporales</taxon>
        <taxon>Streptomycetaceae</taxon>
        <taxon>Streptomyces</taxon>
    </lineage>
</organism>
<dbReference type="RefSeq" id="WP_171079090.1">
    <property type="nucleotide sequence ID" value="NZ_BNBU01000002.1"/>
</dbReference>
<name>A0A7Y7E5Y3_STRMO</name>
<protein>
    <submittedName>
        <fullName evidence="1">Uncharacterized protein</fullName>
    </submittedName>
</protein>
<dbReference type="Proteomes" id="UP000587462">
    <property type="component" value="Unassembled WGS sequence"/>
</dbReference>
<accession>A0A7Y7E5Y3</accession>
<sequence length="61" mass="6698">MTYRVGAYVVDQRTGTLAQVMGHIGPRVQVRRPDGGREWEAPPHALRLATRDECAAAGVRP</sequence>
<reference evidence="1 2" key="1">
    <citation type="submission" date="2020-04" db="EMBL/GenBank/DDBJ databases">
        <title>Draft Genome Sequence of Streptomyces morookaense DSM 40503, an 8-azaguanine-producing strain.</title>
        <authorList>
            <person name="Qi J."/>
            <person name="Gao J.-M."/>
        </authorList>
    </citation>
    <scope>NUCLEOTIDE SEQUENCE [LARGE SCALE GENOMIC DNA]</scope>
    <source>
        <strain evidence="1 2">DSM 40503</strain>
    </source>
</reference>